<comment type="caution">
    <text evidence="1">The sequence shown here is derived from an EMBL/GenBank/DDBJ whole genome shotgun (WGS) entry which is preliminary data.</text>
</comment>
<sequence>MANRSPWWIQFYVSNARGTGESWHHVIAQDPEQTAQPSGVPLGSFYKKHVLVQLLGGLGFIMRKLEGDDWLTTDRETRVPATLLSTFRDLRAEPKDDNLFGLEELDMLSKKFMLYYAAAGRPILQPVITTI</sequence>
<gene>
    <name evidence="1" type="ORF">OHC33_002506</name>
</gene>
<reference evidence="1 2" key="1">
    <citation type="submission" date="2022-12" db="EMBL/GenBank/DDBJ databases">
        <title>Genomic features and morphological characterization of a novel Knufia sp. strain isolated from spacecraft assembly facility.</title>
        <authorList>
            <person name="Teixeira M."/>
            <person name="Chander A.M."/>
            <person name="Stajich J.E."/>
            <person name="Venkateswaran K."/>
        </authorList>
    </citation>
    <scope>NUCLEOTIDE SEQUENCE [LARGE SCALE GENOMIC DNA]</scope>
    <source>
        <strain evidence="1 2">FJI-L2-BK-P2</strain>
    </source>
</reference>
<evidence type="ECO:0000313" key="2">
    <source>
        <dbReference type="Proteomes" id="UP001316803"/>
    </source>
</evidence>
<dbReference type="AlphaFoldDB" id="A0AAN8F3M8"/>
<name>A0AAN8F3M8_9EURO</name>
<dbReference type="Proteomes" id="UP001316803">
    <property type="component" value="Unassembled WGS sequence"/>
</dbReference>
<protein>
    <submittedName>
        <fullName evidence="1">Uncharacterized protein</fullName>
    </submittedName>
</protein>
<keyword evidence="2" id="KW-1185">Reference proteome</keyword>
<organism evidence="1 2">
    <name type="scientific">Knufia fluminis</name>
    <dbReference type="NCBI Taxonomy" id="191047"/>
    <lineage>
        <taxon>Eukaryota</taxon>
        <taxon>Fungi</taxon>
        <taxon>Dikarya</taxon>
        <taxon>Ascomycota</taxon>
        <taxon>Pezizomycotina</taxon>
        <taxon>Eurotiomycetes</taxon>
        <taxon>Chaetothyriomycetidae</taxon>
        <taxon>Chaetothyriales</taxon>
        <taxon>Trichomeriaceae</taxon>
        <taxon>Knufia</taxon>
    </lineage>
</organism>
<dbReference type="EMBL" id="JAKLMC020000005">
    <property type="protein sequence ID" value="KAK5955933.1"/>
    <property type="molecule type" value="Genomic_DNA"/>
</dbReference>
<evidence type="ECO:0000313" key="1">
    <source>
        <dbReference type="EMBL" id="KAK5955933.1"/>
    </source>
</evidence>
<proteinExistence type="predicted"/>
<accession>A0AAN8F3M8</accession>